<feature type="compositionally biased region" description="Basic and acidic residues" evidence="3">
    <location>
        <begin position="119"/>
        <end position="128"/>
    </location>
</feature>
<keyword evidence="1" id="KW-0805">Transcription regulation</keyword>
<dbReference type="Gene3D" id="1.10.10.1320">
    <property type="entry name" value="Anti-sigma factor, zinc-finger domain"/>
    <property type="match status" value="1"/>
</dbReference>
<keyword evidence="7" id="KW-1185">Reference proteome</keyword>
<dbReference type="Proteomes" id="UP000218505">
    <property type="component" value="Chromosome"/>
</dbReference>
<evidence type="ECO:0000256" key="2">
    <source>
        <dbReference type="ARBA" id="ARBA00023163"/>
    </source>
</evidence>
<gene>
    <name evidence="6" type="ORF">CNX65_29235</name>
</gene>
<feature type="transmembrane region" description="Helical" evidence="4">
    <location>
        <begin position="138"/>
        <end position="163"/>
    </location>
</feature>
<accession>A0A290ZCZ7</accession>
<keyword evidence="2" id="KW-0804">Transcription</keyword>
<feature type="compositionally biased region" description="Low complexity" evidence="3">
    <location>
        <begin position="85"/>
        <end position="99"/>
    </location>
</feature>
<dbReference type="AlphaFoldDB" id="A0A290ZCZ7"/>
<protein>
    <submittedName>
        <fullName evidence="6">Anti-sigma factor</fullName>
    </submittedName>
</protein>
<name>A0A290ZCZ7_9PSEU</name>
<proteinExistence type="predicted"/>
<evidence type="ECO:0000313" key="7">
    <source>
        <dbReference type="Proteomes" id="UP000218505"/>
    </source>
</evidence>
<dbReference type="Pfam" id="PF13490">
    <property type="entry name" value="zf-HC2"/>
    <property type="match status" value="1"/>
</dbReference>
<organism evidence="6 7">
    <name type="scientific">Actinosynnema pretiosum</name>
    <dbReference type="NCBI Taxonomy" id="42197"/>
    <lineage>
        <taxon>Bacteria</taxon>
        <taxon>Bacillati</taxon>
        <taxon>Actinomycetota</taxon>
        <taxon>Actinomycetes</taxon>
        <taxon>Pseudonocardiales</taxon>
        <taxon>Pseudonocardiaceae</taxon>
        <taxon>Actinosynnema</taxon>
    </lineage>
</organism>
<evidence type="ECO:0000256" key="3">
    <source>
        <dbReference type="SAM" id="MobiDB-lite"/>
    </source>
</evidence>
<dbReference type="InterPro" id="IPR027383">
    <property type="entry name" value="Znf_put"/>
</dbReference>
<feature type="compositionally biased region" description="Pro residues" evidence="3">
    <location>
        <begin position="63"/>
        <end position="84"/>
    </location>
</feature>
<keyword evidence="4" id="KW-0812">Transmembrane</keyword>
<keyword evidence="4" id="KW-0472">Membrane</keyword>
<dbReference type="RefSeq" id="WP_096496617.1">
    <property type="nucleotide sequence ID" value="NZ_CP023445.1"/>
</dbReference>
<reference evidence="6" key="1">
    <citation type="submission" date="2017-09" db="EMBL/GenBank/DDBJ databases">
        <title>Complete Genome Sequence of ansamitocin-producing Bacterium Actinosynnema pretiosum X47.</title>
        <authorList>
            <person name="Cao G."/>
            <person name="Zong G."/>
            <person name="Zhong C."/>
            <person name="Fu J."/>
        </authorList>
    </citation>
    <scope>NUCLEOTIDE SEQUENCE [LARGE SCALE GENOMIC DNA]</scope>
    <source>
        <strain evidence="6">X47</strain>
    </source>
</reference>
<dbReference type="EMBL" id="CP023445">
    <property type="protein sequence ID" value="ATE56866.1"/>
    <property type="molecule type" value="Genomic_DNA"/>
</dbReference>
<dbReference type="KEGG" id="apre:CNX65_29235"/>
<dbReference type="InterPro" id="IPR041916">
    <property type="entry name" value="Anti_sigma_zinc_sf"/>
</dbReference>
<evidence type="ECO:0000256" key="4">
    <source>
        <dbReference type="SAM" id="Phobius"/>
    </source>
</evidence>
<evidence type="ECO:0000313" key="6">
    <source>
        <dbReference type="EMBL" id="ATE56866.1"/>
    </source>
</evidence>
<evidence type="ECO:0000259" key="5">
    <source>
        <dbReference type="Pfam" id="PF13490"/>
    </source>
</evidence>
<feature type="domain" description="Putative zinc-finger" evidence="5">
    <location>
        <begin position="9"/>
        <end position="36"/>
    </location>
</feature>
<keyword evidence="4" id="KW-1133">Transmembrane helix</keyword>
<sequence>MTCFRSTDLGVYLLGSLDPVERGAFERHLRACPPCRRELLRLAPLPGLLGQVTLLDLEQPFTDPDPSPELAPLPELPPQPPPAVPRSARISARTTLPLATPLPPAPDGWLVGSRATRAGRGDRARDAGRTAGRRGPRWPLVAAAAALFGVLLVGALLVTPGWFAREDRGPVPVASSTAVTWAGTDAGTGVAARAELVGRDWGTELLLTLDGAPDGARCRLVVHGTSGRTEVAGWWGSGPARHERVPGATSFALADVERVDVVADMRVLVSVRP</sequence>
<feature type="region of interest" description="Disordered" evidence="3">
    <location>
        <begin position="58"/>
        <end position="134"/>
    </location>
</feature>
<evidence type="ECO:0000256" key="1">
    <source>
        <dbReference type="ARBA" id="ARBA00023015"/>
    </source>
</evidence>